<protein>
    <recommendedName>
        <fullName evidence="4">Hemerythrin-like domain-containing protein</fullName>
    </recommendedName>
</protein>
<reference evidence="5 6" key="1">
    <citation type="journal article" date="2019" name="Int. J. Syst. Evol. Microbiol.">
        <title>Clostridium fermenticellae sp. nov., isolated from the mud in a fermentation cellar for the production of the Chinese liquor, baijiu.</title>
        <authorList>
            <person name="Xu P.X."/>
            <person name="Chai L.J."/>
            <person name="Qiu T."/>
            <person name="Zhang X.J."/>
            <person name="Lu Z.M."/>
            <person name="Xiao C."/>
            <person name="Wang S.T."/>
            <person name="Shen C.H."/>
            <person name="Shi J.S."/>
            <person name="Xu Z.H."/>
        </authorList>
    </citation>
    <scope>NUCLEOTIDE SEQUENCE [LARGE SCALE GENOMIC DNA]</scope>
    <source>
        <strain evidence="5 6">JN500901</strain>
    </source>
</reference>
<dbReference type="PANTHER" id="PTHR37164:SF1">
    <property type="entry name" value="BACTERIOHEMERYTHRIN"/>
    <property type="match status" value="1"/>
</dbReference>
<dbReference type="InterPro" id="IPR012312">
    <property type="entry name" value="Hemerythrin-like"/>
</dbReference>
<organism evidence="5 6">
    <name type="scientific">Clostridium fermenticellae</name>
    <dbReference type="NCBI Taxonomy" id="2068654"/>
    <lineage>
        <taxon>Bacteria</taxon>
        <taxon>Bacillati</taxon>
        <taxon>Bacillota</taxon>
        <taxon>Clostridia</taxon>
        <taxon>Eubacteriales</taxon>
        <taxon>Clostridiaceae</taxon>
        <taxon>Clostridium</taxon>
    </lineage>
</organism>
<dbReference type="NCBIfam" id="TIGR02481">
    <property type="entry name" value="hemeryth_dom"/>
    <property type="match status" value="1"/>
</dbReference>
<evidence type="ECO:0000259" key="4">
    <source>
        <dbReference type="Pfam" id="PF01814"/>
    </source>
</evidence>
<evidence type="ECO:0000256" key="2">
    <source>
        <dbReference type="ARBA" id="ARBA00022723"/>
    </source>
</evidence>
<dbReference type="Pfam" id="PF01814">
    <property type="entry name" value="Hemerythrin"/>
    <property type="match status" value="1"/>
</dbReference>
<evidence type="ECO:0000256" key="1">
    <source>
        <dbReference type="ARBA" id="ARBA00010587"/>
    </source>
</evidence>
<keyword evidence="6" id="KW-1185">Reference proteome</keyword>
<name>A0A386H1N9_9CLOT</name>
<dbReference type="InterPro" id="IPR050669">
    <property type="entry name" value="Hemerythrin"/>
</dbReference>
<feature type="domain" description="Hemerythrin-like" evidence="4">
    <location>
        <begin position="13"/>
        <end position="125"/>
    </location>
</feature>
<dbReference type="InterPro" id="IPR016131">
    <property type="entry name" value="Haemerythrin_Fe_BS"/>
</dbReference>
<proteinExistence type="inferred from homology"/>
<evidence type="ECO:0000313" key="6">
    <source>
        <dbReference type="Proteomes" id="UP000266301"/>
    </source>
</evidence>
<accession>A0A386H1N9</accession>
<sequence length="133" mass="16208">MLGLFTDRLLICVDKIDEQHIKLFNAIEQFREACNDRDWDEVIRVFNFLKVYFENHFKDEEEYMVKYMYSGYEEHKAEHNLFLRKIYAFDSVLKMNYISITKIMEMNEFFTENFVMHLSEVDSKLGVFLNDKL</sequence>
<dbReference type="RefSeq" id="WP_119970182.1">
    <property type="nucleotide sequence ID" value="NZ_CP032416.1"/>
</dbReference>
<evidence type="ECO:0000313" key="5">
    <source>
        <dbReference type="EMBL" id="AYD39473.1"/>
    </source>
</evidence>
<dbReference type="GO" id="GO:0046872">
    <property type="term" value="F:metal ion binding"/>
    <property type="evidence" value="ECO:0007669"/>
    <property type="project" value="UniProtKB-KW"/>
</dbReference>
<dbReference type="SUPFAM" id="SSF47188">
    <property type="entry name" value="Hemerythrin-like"/>
    <property type="match status" value="1"/>
</dbReference>
<gene>
    <name evidence="5" type="ORF">D4Z93_02535</name>
</gene>
<dbReference type="CDD" id="cd12107">
    <property type="entry name" value="Hemerythrin"/>
    <property type="match status" value="1"/>
</dbReference>
<dbReference type="KEGG" id="cfer:D4Z93_02535"/>
<keyword evidence="3" id="KW-0408">Iron</keyword>
<dbReference type="EMBL" id="CP032416">
    <property type="protein sequence ID" value="AYD39473.1"/>
    <property type="molecule type" value="Genomic_DNA"/>
</dbReference>
<dbReference type="InterPro" id="IPR035938">
    <property type="entry name" value="Hemerythrin-like_sf"/>
</dbReference>
<keyword evidence="2" id="KW-0479">Metal-binding</keyword>
<dbReference type="PROSITE" id="PS00550">
    <property type="entry name" value="HEMERYTHRINS"/>
    <property type="match status" value="1"/>
</dbReference>
<dbReference type="AlphaFoldDB" id="A0A386H1N9"/>
<dbReference type="InterPro" id="IPR012827">
    <property type="entry name" value="Hemerythrin_metal-bd"/>
</dbReference>
<evidence type="ECO:0000256" key="3">
    <source>
        <dbReference type="ARBA" id="ARBA00023004"/>
    </source>
</evidence>
<dbReference type="Gene3D" id="1.20.120.50">
    <property type="entry name" value="Hemerythrin-like"/>
    <property type="match status" value="1"/>
</dbReference>
<dbReference type="PANTHER" id="PTHR37164">
    <property type="entry name" value="BACTERIOHEMERYTHRIN"/>
    <property type="match status" value="1"/>
</dbReference>
<dbReference type="Proteomes" id="UP000266301">
    <property type="component" value="Chromosome"/>
</dbReference>
<dbReference type="OrthoDB" id="9797092at2"/>
<comment type="similarity">
    <text evidence="1">Belongs to the hemerythrin family.</text>
</comment>